<dbReference type="OrthoDB" id="361870at2759"/>
<dbReference type="GO" id="GO:0005762">
    <property type="term" value="C:mitochondrial large ribosomal subunit"/>
    <property type="evidence" value="ECO:0007669"/>
    <property type="project" value="TreeGrafter"/>
</dbReference>
<sequence>MLSIHTSAHLFRRVPQAAQQGLYAGKQVKFGNRVSEKWESKSRRMWKPNVQRAKLYSAILDETIQIKVTTALLRTVDKKGGLDNYLLGTKNKNIGSEFGLQLKARLKDALAQQGQTVSAVRATWASQKLTKPAPETQPSAPKSAESNENPFLIDLLLPTESKTQ</sequence>
<keyword evidence="7" id="KW-1185">Reference proteome</keyword>
<dbReference type="Pfam" id="PF00830">
    <property type="entry name" value="Ribosomal_L28"/>
    <property type="match status" value="1"/>
</dbReference>
<dbReference type="SUPFAM" id="SSF143800">
    <property type="entry name" value="L28p-like"/>
    <property type="match status" value="1"/>
</dbReference>
<dbReference type="Gene3D" id="2.30.170.40">
    <property type="entry name" value="Ribosomal protein L28/L24"/>
    <property type="match status" value="1"/>
</dbReference>
<dbReference type="AlphaFoldDB" id="A0A9W8EC60"/>
<dbReference type="InterPro" id="IPR026569">
    <property type="entry name" value="Ribosomal_bL28"/>
</dbReference>
<gene>
    <name evidence="6" type="ORF">H4R34_003273</name>
</gene>
<evidence type="ECO:0000313" key="7">
    <source>
        <dbReference type="Proteomes" id="UP001151582"/>
    </source>
</evidence>
<comment type="similarity">
    <text evidence="1">Belongs to the bacterial ribosomal protein bL28 family.</text>
</comment>
<name>A0A9W8EC60_9FUNG</name>
<dbReference type="EMBL" id="JANBQB010000288">
    <property type="protein sequence ID" value="KAJ1978257.1"/>
    <property type="molecule type" value="Genomic_DNA"/>
</dbReference>
<evidence type="ECO:0000256" key="4">
    <source>
        <dbReference type="ARBA" id="ARBA00035269"/>
    </source>
</evidence>
<accession>A0A9W8EC60</accession>
<protein>
    <recommendedName>
        <fullName evidence="4">Large ribosomal subunit protein bL28m</fullName>
    </recommendedName>
</protein>
<dbReference type="PANTHER" id="PTHR13528:SF2">
    <property type="entry name" value="LARGE RIBOSOMAL SUBUNIT PROTEIN BL28M"/>
    <property type="match status" value="1"/>
</dbReference>
<dbReference type="Proteomes" id="UP001151582">
    <property type="component" value="Unassembled WGS sequence"/>
</dbReference>
<dbReference type="InterPro" id="IPR034704">
    <property type="entry name" value="Ribosomal_bL28/bL31-like_sf"/>
</dbReference>
<feature type="compositionally biased region" description="Polar residues" evidence="5">
    <location>
        <begin position="136"/>
        <end position="149"/>
    </location>
</feature>
<evidence type="ECO:0000256" key="3">
    <source>
        <dbReference type="ARBA" id="ARBA00023274"/>
    </source>
</evidence>
<dbReference type="FunFam" id="2.30.170.40:FF:000003">
    <property type="entry name" value="54S ribosomal protein L24"/>
    <property type="match status" value="1"/>
</dbReference>
<dbReference type="GO" id="GO:0003735">
    <property type="term" value="F:structural constituent of ribosome"/>
    <property type="evidence" value="ECO:0007669"/>
    <property type="project" value="InterPro"/>
</dbReference>
<comment type="caution">
    <text evidence="6">The sequence shown here is derived from an EMBL/GenBank/DDBJ whole genome shotgun (WGS) entry which is preliminary data.</text>
</comment>
<dbReference type="InterPro" id="IPR037147">
    <property type="entry name" value="Ribosomal_bL28_sf"/>
</dbReference>
<evidence type="ECO:0000256" key="2">
    <source>
        <dbReference type="ARBA" id="ARBA00022980"/>
    </source>
</evidence>
<proteinExistence type="inferred from homology"/>
<keyword evidence="2" id="KW-0689">Ribosomal protein</keyword>
<evidence type="ECO:0000313" key="6">
    <source>
        <dbReference type="EMBL" id="KAJ1978257.1"/>
    </source>
</evidence>
<reference evidence="6" key="1">
    <citation type="submission" date="2022-07" db="EMBL/GenBank/DDBJ databases">
        <title>Phylogenomic reconstructions and comparative analyses of Kickxellomycotina fungi.</title>
        <authorList>
            <person name="Reynolds N.K."/>
            <person name="Stajich J.E."/>
            <person name="Barry K."/>
            <person name="Grigoriev I.V."/>
            <person name="Crous P."/>
            <person name="Smith M.E."/>
        </authorList>
    </citation>
    <scope>NUCLEOTIDE SEQUENCE</scope>
    <source>
        <strain evidence="6">RSA 567</strain>
    </source>
</reference>
<dbReference type="PANTHER" id="PTHR13528">
    <property type="entry name" value="39S RIBOSOMAL PROTEIN L28, MITOCHONDRIAL"/>
    <property type="match status" value="1"/>
</dbReference>
<feature type="region of interest" description="Disordered" evidence="5">
    <location>
        <begin position="126"/>
        <end position="164"/>
    </location>
</feature>
<evidence type="ECO:0000256" key="5">
    <source>
        <dbReference type="SAM" id="MobiDB-lite"/>
    </source>
</evidence>
<evidence type="ECO:0000256" key="1">
    <source>
        <dbReference type="ARBA" id="ARBA00008760"/>
    </source>
</evidence>
<organism evidence="6 7">
    <name type="scientific">Dimargaris verticillata</name>
    <dbReference type="NCBI Taxonomy" id="2761393"/>
    <lineage>
        <taxon>Eukaryota</taxon>
        <taxon>Fungi</taxon>
        <taxon>Fungi incertae sedis</taxon>
        <taxon>Zoopagomycota</taxon>
        <taxon>Kickxellomycotina</taxon>
        <taxon>Dimargaritomycetes</taxon>
        <taxon>Dimargaritales</taxon>
        <taxon>Dimargaritaceae</taxon>
        <taxon>Dimargaris</taxon>
    </lineage>
</organism>
<keyword evidence="3" id="KW-0687">Ribonucleoprotein</keyword>
<dbReference type="HAMAP" id="MF_00373">
    <property type="entry name" value="Ribosomal_bL28"/>
    <property type="match status" value="1"/>
</dbReference>